<evidence type="ECO:0000256" key="7">
    <source>
        <dbReference type="ARBA" id="ARBA00023136"/>
    </source>
</evidence>
<keyword evidence="15" id="KW-1185">Reference proteome</keyword>
<evidence type="ECO:0000256" key="8">
    <source>
        <dbReference type="ARBA" id="ARBA00023157"/>
    </source>
</evidence>
<feature type="domain" description="Ig-like" evidence="12">
    <location>
        <begin position="269"/>
        <end position="362"/>
    </location>
</feature>
<feature type="domain" description="Ig-like" evidence="12">
    <location>
        <begin position="173"/>
        <end position="262"/>
    </location>
</feature>
<evidence type="ECO:0000259" key="13">
    <source>
        <dbReference type="PROSITE" id="PS50853"/>
    </source>
</evidence>
<dbReference type="InterPro" id="IPR009138">
    <property type="entry name" value="Neural_cell_adh"/>
</dbReference>
<evidence type="ECO:0000256" key="5">
    <source>
        <dbReference type="ARBA" id="ARBA00022889"/>
    </source>
</evidence>
<keyword evidence="6 11" id="KW-1133">Transmembrane helix</keyword>
<dbReference type="PRINTS" id="PR01838">
    <property type="entry name" value="NCAMFAMILY"/>
</dbReference>
<dbReference type="GO" id="GO:0007155">
    <property type="term" value="P:cell adhesion"/>
    <property type="evidence" value="ECO:0007669"/>
    <property type="project" value="UniProtKB-KW"/>
</dbReference>
<dbReference type="SMART" id="SM00060">
    <property type="entry name" value="FN3"/>
    <property type="match status" value="2"/>
</dbReference>
<evidence type="ECO:0000256" key="3">
    <source>
        <dbReference type="ARBA" id="ARBA00022729"/>
    </source>
</evidence>
<reference evidence="14 15" key="1">
    <citation type="journal article" date="2019" name="Commun. Biol.">
        <title>The bagworm genome reveals a unique fibroin gene that provides high tensile strength.</title>
        <authorList>
            <person name="Kono N."/>
            <person name="Nakamura H."/>
            <person name="Ohtoshi R."/>
            <person name="Tomita M."/>
            <person name="Numata K."/>
            <person name="Arakawa K."/>
        </authorList>
    </citation>
    <scope>NUCLEOTIDE SEQUENCE [LARGE SCALE GENOMIC DNA]</scope>
</reference>
<dbReference type="SUPFAM" id="SSF49265">
    <property type="entry name" value="Fibronectin type III"/>
    <property type="match status" value="1"/>
</dbReference>
<evidence type="ECO:0000256" key="11">
    <source>
        <dbReference type="SAM" id="Phobius"/>
    </source>
</evidence>
<gene>
    <name evidence="14" type="primary">Fas2</name>
    <name evidence="14" type="ORF">EVAR_97778_1</name>
</gene>
<keyword evidence="3" id="KW-0732">Signal</keyword>
<evidence type="ECO:0000256" key="1">
    <source>
        <dbReference type="ARBA" id="ARBA00004167"/>
    </source>
</evidence>
<keyword evidence="7 11" id="KW-0472">Membrane</keyword>
<keyword evidence="10" id="KW-0393">Immunoglobulin domain</keyword>
<feature type="domain" description="Ig-like" evidence="12">
    <location>
        <begin position="367"/>
        <end position="459"/>
    </location>
</feature>
<dbReference type="CDD" id="cd00096">
    <property type="entry name" value="Ig"/>
    <property type="match status" value="1"/>
</dbReference>
<dbReference type="OrthoDB" id="190835at2759"/>
<dbReference type="InterPro" id="IPR003961">
    <property type="entry name" value="FN3_dom"/>
</dbReference>
<dbReference type="InterPro" id="IPR013098">
    <property type="entry name" value="Ig_I-set"/>
</dbReference>
<evidence type="ECO:0000259" key="12">
    <source>
        <dbReference type="PROSITE" id="PS50835"/>
    </source>
</evidence>
<feature type="domain" description="Fibronectin type-III" evidence="13">
    <location>
        <begin position="654"/>
        <end position="755"/>
    </location>
</feature>
<dbReference type="InterPro" id="IPR003598">
    <property type="entry name" value="Ig_sub2"/>
</dbReference>
<dbReference type="GO" id="GO:0009653">
    <property type="term" value="P:anatomical structure morphogenesis"/>
    <property type="evidence" value="ECO:0007669"/>
    <property type="project" value="UniProtKB-ARBA"/>
</dbReference>
<evidence type="ECO:0000256" key="6">
    <source>
        <dbReference type="ARBA" id="ARBA00022989"/>
    </source>
</evidence>
<accession>A0A4C1Y3Y5</accession>
<dbReference type="InterPro" id="IPR007110">
    <property type="entry name" value="Ig-like_dom"/>
</dbReference>
<dbReference type="STRING" id="151549.A0A4C1Y3Y5"/>
<dbReference type="Gene3D" id="2.60.40.10">
    <property type="entry name" value="Immunoglobulins"/>
    <property type="match status" value="7"/>
</dbReference>
<dbReference type="AlphaFoldDB" id="A0A4C1Y3Y5"/>
<dbReference type="InterPro" id="IPR050964">
    <property type="entry name" value="Striated_Muscle_Regulatory"/>
</dbReference>
<keyword evidence="5" id="KW-0130">Cell adhesion</keyword>
<dbReference type="SMART" id="SM00408">
    <property type="entry name" value="IGc2"/>
    <property type="match status" value="4"/>
</dbReference>
<dbReference type="InterPro" id="IPR036116">
    <property type="entry name" value="FN3_sf"/>
</dbReference>
<comment type="caution">
    <text evidence="14">The sequence shown here is derived from an EMBL/GenBank/DDBJ whole genome shotgun (WGS) entry which is preliminary data.</text>
</comment>
<evidence type="ECO:0000256" key="10">
    <source>
        <dbReference type="ARBA" id="ARBA00023319"/>
    </source>
</evidence>
<dbReference type="PROSITE" id="PS50853">
    <property type="entry name" value="FN3"/>
    <property type="match status" value="2"/>
</dbReference>
<evidence type="ECO:0000256" key="2">
    <source>
        <dbReference type="ARBA" id="ARBA00022692"/>
    </source>
</evidence>
<keyword evidence="4" id="KW-0677">Repeat</keyword>
<evidence type="ECO:0000256" key="9">
    <source>
        <dbReference type="ARBA" id="ARBA00023180"/>
    </source>
</evidence>
<comment type="subcellular location">
    <subcellularLocation>
        <location evidence="1">Membrane</location>
        <topology evidence="1">Single-pass membrane protein</topology>
    </subcellularLocation>
</comment>
<keyword evidence="2 11" id="KW-0812">Transmembrane</keyword>
<evidence type="ECO:0000313" key="14">
    <source>
        <dbReference type="EMBL" id="GBP70931.1"/>
    </source>
</evidence>
<dbReference type="InterPro" id="IPR036179">
    <property type="entry name" value="Ig-like_dom_sf"/>
</dbReference>
<name>A0A4C1Y3Y5_EUMVA</name>
<dbReference type="GO" id="GO:0030154">
    <property type="term" value="P:cell differentiation"/>
    <property type="evidence" value="ECO:0007669"/>
    <property type="project" value="UniProtKB-ARBA"/>
</dbReference>
<dbReference type="PANTHER" id="PTHR13817:SF73">
    <property type="entry name" value="FIBRONECTIN TYPE-III DOMAIN-CONTAINING PROTEIN"/>
    <property type="match status" value="1"/>
</dbReference>
<dbReference type="Pfam" id="PF07679">
    <property type="entry name" value="I-set"/>
    <property type="match status" value="1"/>
</dbReference>
<evidence type="ECO:0000256" key="4">
    <source>
        <dbReference type="ARBA" id="ARBA00022737"/>
    </source>
</evidence>
<dbReference type="Pfam" id="PF00041">
    <property type="entry name" value="fn3"/>
    <property type="match status" value="2"/>
</dbReference>
<dbReference type="SUPFAM" id="SSF48726">
    <property type="entry name" value="Immunoglobulin"/>
    <property type="match status" value="5"/>
</dbReference>
<dbReference type="Pfam" id="PF13927">
    <property type="entry name" value="Ig_3"/>
    <property type="match status" value="2"/>
</dbReference>
<dbReference type="Proteomes" id="UP000299102">
    <property type="component" value="Unassembled WGS sequence"/>
</dbReference>
<organism evidence="14 15">
    <name type="scientific">Eumeta variegata</name>
    <name type="common">Bagworm moth</name>
    <name type="synonym">Eumeta japonica</name>
    <dbReference type="NCBI Taxonomy" id="151549"/>
    <lineage>
        <taxon>Eukaryota</taxon>
        <taxon>Metazoa</taxon>
        <taxon>Ecdysozoa</taxon>
        <taxon>Arthropoda</taxon>
        <taxon>Hexapoda</taxon>
        <taxon>Insecta</taxon>
        <taxon>Pterygota</taxon>
        <taxon>Neoptera</taxon>
        <taxon>Endopterygota</taxon>
        <taxon>Lepidoptera</taxon>
        <taxon>Glossata</taxon>
        <taxon>Ditrysia</taxon>
        <taxon>Tineoidea</taxon>
        <taxon>Psychidae</taxon>
        <taxon>Oiketicinae</taxon>
        <taxon>Eumeta</taxon>
    </lineage>
</organism>
<dbReference type="PANTHER" id="PTHR13817">
    <property type="entry name" value="TITIN"/>
    <property type="match status" value="1"/>
</dbReference>
<keyword evidence="9" id="KW-0325">Glycoprotein</keyword>
<dbReference type="CDD" id="cd00063">
    <property type="entry name" value="FN3"/>
    <property type="match status" value="2"/>
</dbReference>
<dbReference type="PROSITE" id="PS50835">
    <property type="entry name" value="IG_LIKE"/>
    <property type="match status" value="4"/>
</dbReference>
<dbReference type="InterPro" id="IPR013783">
    <property type="entry name" value="Ig-like_fold"/>
</dbReference>
<dbReference type="SMART" id="SM00409">
    <property type="entry name" value="IG"/>
    <property type="match status" value="5"/>
</dbReference>
<sequence>MTERRPLETHYPGKTRKGPGAAVICSTIDMAHSVVLNLITKSDNRSIPIIRLSSSLYKCGLSPLTRFTESKTCLSTEYSTRTVTVQLNAPLFVQCTCNGDAAKLKYLKWAGPDNQFIPEAGPGTDINIYAERTDDSLNLLIKNFTEGMSGMYQCSANYDNAYFVNMFELKTYPPLRFVNTETKQYLIKGHESKINCEVGSDANFLYLWHRQSKRYVQISDNDKYKIENNGLSISNVQEDDAGDYVCSVVVLDTGDTNNINITVEVISMPDITELEVTPNKTIVAGDFLKIECKGSGQPTPNYNWTKIVDEKPTPIQEDSNYIGPYQENNTLTFASARHEDEGTYRCTASNMGGMVTKQVTIQVLEAPEVVSFNNVTAVEGARAEIACRVRGKPLPRVNLMFDKIGLDADTRISQLTNQISETEMSFSLIFSQVDRSHHGLYMCQAVNDVDNANETALLNVLFKPVFEKPLETIWGWKGQIVNLTCFYESNPEGNVTWSYHGENTLFKSASHFPHEPVAQVILGEVPFYGDYTCTVMNEVGASTKVIYLKEAHPPGLLMNVVFTSKSATSVVFDIVGPTEVDGPPILEYTAEYDEAQNFNTTDDRHRITWDVYGTHKVDKLKPNTTYLFRFAGVNQVGIGSWSSLLELRTEEKSPPEEPLWEENITDLYDSVNSLILSWKKPESNGDPIDHYEIEYCETEVDDDVLQRCMRDRTYENKIMLQNLKANTTYHIMLYAHNSVGNSPAAEKFIRTSDIATKQWLSASNIIGISVLVVVVCLVLVDLMLCCWKDQGVIANVCCRKRKQKQNAKEKALAIRDKKGLLSDGETPTAAARPAGNGHKEFVYEKNTGAITGKHSVV</sequence>
<feature type="domain" description="Fibronectin type-III" evidence="13">
    <location>
        <begin position="553"/>
        <end position="652"/>
    </location>
</feature>
<proteinExistence type="predicted"/>
<dbReference type="InterPro" id="IPR003599">
    <property type="entry name" value="Ig_sub"/>
</dbReference>
<dbReference type="EMBL" id="BGZK01001091">
    <property type="protein sequence ID" value="GBP70931.1"/>
    <property type="molecule type" value="Genomic_DNA"/>
</dbReference>
<feature type="domain" description="Ig-like" evidence="12">
    <location>
        <begin position="464"/>
        <end position="547"/>
    </location>
</feature>
<feature type="transmembrane region" description="Helical" evidence="11">
    <location>
        <begin position="759"/>
        <end position="780"/>
    </location>
</feature>
<keyword evidence="8" id="KW-1015">Disulfide bond</keyword>
<evidence type="ECO:0000313" key="15">
    <source>
        <dbReference type="Proteomes" id="UP000299102"/>
    </source>
</evidence>
<protein>
    <submittedName>
        <fullName evidence="14">Fasciclin-2</fullName>
    </submittedName>
</protein>
<dbReference type="GO" id="GO:0005886">
    <property type="term" value="C:plasma membrane"/>
    <property type="evidence" value="ECO:0007669"/>
    <property type="project" value="UniProtKB-ARBA"/>
</dbReference>